<dbReference type="AlphaFoldDB" id="A0A6J6IDC1"/>
<evidence type="ECO:0000256" key="1">
    <source>
        <dbReference type="ARBA" id="ARBA00022679"/>
    </source>
</evidence>
<dbReference type="PROSITE" id="PS51186">
    <property type="entry name" value="GNAT"/>
    <property type="match status" value="1"/>
</dbReference>
<dbReference type="GO" id="GO:0016747">
    <property type="term" value="F:acyltransferase activity, transferring groups other than amino-acyl groups"/>
    <property type="evidence" value="ECO:0007669"/>
    <property type="project" value="InterPro"/>
</dbReference>
<feature type="domain" description="N-acetyltransferase" evidence="3">
    <location>
        <begin position="1"/>
        <end position="109"/>
    </location>
</feature>
<evidence type="ECO:0000313" key="4">
    <source>
        <dbReference type="EMBL" id="CAB4622409.1"/>
    </source>
</evidence>
<gene>
    <name evidence="4" type="ORF">UFOPK1889_00995</name>
</gene>
<dbReference type="PANTHER" id="PTHR43072:SF23">
    <property type="entry name" value="UPF0039 PROTEIN C11D3.02C"/>
    <property type="match status" value="1"/>
</dbReference>
<dbReference type="SUPFAM" id="SSF55729">
    <property type="entry name" value="Acyl-CoA N-acyltransferases (Nat)"/>
    <property type="match status" value="1"/>
</dbReference>
<reference evidence="4" key="1">
    <citation type="submission" date="2020-05" db="EMBL/GenBank/DDBJ databases">
        <authorList>
            <person name="Chiriac C."/>
            <person name="Salcher M."/>
            <person name="Ghai R."/>
            <person name="Kavagutti S V."/>
        </authorList>
    </citation>
    <scope>NUCLEOTIDE SEQUENCE</scope>
</reference>
<sequence>MAERAGEVVGFGALSPYKERAAYRTSVEDSVYVRRDLGRLGIGRAIVGHLLETAKDGGFHAVMARITTLSEGSIALHTQMGFELVGIEREIGRKFNKWLDVALMQCLLHEKG</sequence>
<protein>
    <submittedName>
        <fullName evidence="4">Unannotated protein</fullName>
    </submittedName>
</protein>
<evidence type="ECO:0000256" key="2">
    <source>
        <dbReference type="ARBA" id="ARBA00023315"/>
    </source>
</evidence>
<dbReference type="CDD" id="cd04301">
    <property type="entry name" value="NAT_SF"/>
    <property type="match status" value="1"/>
</dbReference>
<dbReference type="Pfam" id="PF13420">
    <property type="entry name" value="Acetyltransf_4"/>
    <property type="match status" value="1"/>
</dbReference>
<name>A0A6J6IDC1_9ZZZZ</name>
<dbReference type="InterPro" id="IPR016181">
    <property type="entry name" value="Acyl_CoA_acyltransferase"/>
</dbReference>
<organism evidence="4">
    <name type="scientific">freshwater metagenome</name>
    <dbReference type="NCBI Taxonomy" id="449393"/>
    <lineage>
        <taxon>unclassified sequences</taxon>
        <taxon>metagenomes</taxon>
        <taxon>ecological metagenomes</taxon>
    </lineage>
</organism>
<keyword evidence="1" id="KW-0808">Transferase</keyword>
<dbReference type="EMBL" id="CAEZUZ010000188">
    <property type="protein sequence ID" value="CAB4622409.1"/>
    <property type="molecule type" value="Genomic_DNA"/>
</dbReference>
<dbReference type="PANTHER" id="PTHR43072">
    <property type="entry name" value="N-ACETYLTRANSFERASE"/>
    <property type="match status" value="1"/>
</dbReference>
<dbReference type="InterPro" id="IPR000182">
    <property type="entry name" value="GNAT_dom"/>
</dbReference>
<dbReference type="Gene3D" id="3.40.630.30">
    <property type="match status" value="1"/>
</dbReference>
<accession>A0A6J6IDC1</accession>
<evidence type="ECO:0000259" key="3">
    <source>
        <dbReference type="PROSITE" id="PS51186"/>
    </source>
</evidence>
<proteinExistence type="predicted"/>
<keyword evidence="2" id="KW-0012">Acyltransferase</keyword>